<evidence type="ECO:0000256" key="1">
    <source>
        <dbReference type="SAM" id="MobiDB-lite"/>
    </source>
</evidence>
<evidence type="ECO:0000313" key="2">
    <source>
        <dbReference type="EMBL" id="MCL6698664.1"/>
    </source>
</evidence>
<dbReference type="EMBL" id="JAMGBA010000002">
    <property type="protein sequence ID" value="MCL6698664.1"/>
    <property type="molecule type" value="Genomic_DNA"/>
</dbReference>
<accession>A0ABT0RUJ8</accession>
<keyword evidence="3" id="KW-1185">Reference proteome</keyword>
<reference evidence="2 3" key="1">
    <citation type="submission" date="2022-05" db="EMBL/GenBank/DDBJ databases">
        <authorList>
            <person name="Jo J.-H."/>
            <person name="Im W.-T."/>
        </authorList>
    </citation>
    <scope>NUCLEOTIDE SEQUENCE [LARGE SCALE GENOMIC DNA]</scope>
    <source>
        <strain evidence="2 3">NSE70-1</strain>
    </source>
</reference>
<proteinExistence type="predicted"/>
<feature type="region of interest" description="Disordered" evidence="1">
    <location>
        <begin position="1"/>
        <end position="32"/>
    </location>
</feature>
<name>A0ABT0RUJ8_9SPHN</name>
<dbReference type="Proteomes" id="UP001203410">
    <property type="component" value="Unassembled WGS sequence"/>
</dbReference>
<feature type="compositionally biased region" description="Basic and acidic residues" evidence="1">
    <location>
        <begin position="14"/>
        <end position="26"/>
    </location>
</feature>
<evidence type="ECO:0000313" key="3">
    <source>
        <dbReference type="Proteomes" id="UP001203410"/>
    </source>
</evidence>
<sequence>MVRKPEGHYFASRELNERELSREAPDPRAAAAHAELAERYEALATVFGAKRLTDPPADYL</sequence>
<comment type="caution">
    <text evidence="2">The sequence shown here is derived from an EMBL/GenBank/DDBJ whole genome shotgun (WGS) entry which is preliminary data.</text>
</comment>
<protein>
    <submittedName>
        <fullName evidence="2">Uncharacterized protein</fullName>
    </submittedName>
</protein>
<organism evidence="2 3">
    <name type="scientific">Sphingomonas caseinilyticus</name>
    <dbReference type="NCBI Taxonomy" id="2908205"/>
    <lineage>
        <taxon>Bacteria</taxon>
        <taxon>Pseudomonadati</taxon>
        <taxon>Pseudomonadota</taxon>
        <taxon>Alphaproteobacteria</taxon>
        <taxon>Sphingomonadales</taxon>
        <taxon>Sphingomonadaceae</taxon>
        <taxon>Sphingomonas</taxon>
    </lineage>
</organism>
<gene>
    <name evidence="2" type="ORF">LZ496_07675</name>
</gene>
<dbReference type="RefSeq" id="WP_249904057.1">
    <property type="nucleotide sequence ID" value="NZ_JAMGBA010000002.1"/>
</dbReference>